<name>A0A0F9DGB6_9ZZZZ</name>
<proteinExistence type="predicted"/>
<dbReference type="InterPro" id="IPR036779">
    <property type="entry name" value="LysM_dom_sf"/>
</dbReference>
<feature type="non-terminal residue" evidence="3">
    <location>
        <position position="1"/>
    </location>
</feature>
<protein>
    <recommendedName>
        <fullName evidence="2">LysM domain-containing protein</fullName>
    </recommendedName>
</protein>
<dbReference type="PROSITE" id="PS51782">
    <property type="entry name" value="LYSM"/>
    <property type="match status" value="1"/>
</dbReference>
<gene>
    <name evidence="3" type="ORF">LCGC14_2492000</name>
</gene>
<organism evidence="3">
    <name type="scientific">marine sediment metagenome</name>
    <dbReference type="NCBI Taxonomy" id="412755"/>
    <lineage>
        <taxon>unclassified sequences</taxon>
        <taxon>metagenomes</taxon>
        <taxon>ecological metagenomes</taxon>
    </lineage>
</organism>
<dbReference type="SMART" id="SM00257">
    <property type="entry name" value="LysM"/>
    <property type="match status" value="1"/>
</dbReference>
<feature type="region of interest" description="Disordered" evidence="1">
    <location>
        <begin position="90"/>
        <end position="109"/>
    </location>
</feature>
<dbReference type="SUPFAM" id="SSF51445">
    <property type="entry name" value="(Trans)glycosidases"/>
    <property type="match status" value="1"/>
</dbReference>
<accession>A0A0F9DGB6</accession>
<comment type="caution">
    <text evidence="3">The sequence shown here is derived from an EMBL/GenBank/DDBJ whole genome shotgun (WGS) entry which is preliminary data.</text>
</comment>
<dbReference type="CDD" id="cd00118">
    <property type="entry name" value="LysM"/>
    <property type="match status" value="1"/>
</dbReference>
<sequence>TLRNKPIVIYCRKNNWPTVMGTGVMEFKQYPLWEARYYFKSGYKPNTAPAIDWRWTPFGGWKNRAILQYAGTAPVNGWSADWNVVDESRLGFSLQPSPPPPPPEPKPQEEEELTVAQYEELKKLIAGNKAYTKQVHDDIAGRLGKAEAAIATLAAAAPAPRNYPRTKEYTVKPGDSLTKIAKAELGNAGLFTKIATMNYDRYPSLKINANAIQVGWKLRLPA</sequence>
<feature type="compositionally biased region" description="Pro residues" evidence="1">
    <location>
        <begin position="96"/>
        <end position="105"/>
    </location>
</feature>
<dbReference type="InterPro" id="IPR017853">
    <property type="entry name" value="GH"/>
</dbReference>
<dbReference type="Gene3D" id="3.10.350.10">
    <property type="entry name" value="LysM domain"/>
    <property type="match status" value="1"/>
</dbReference>
<dbReference type="AlphaFoldDB" id="A0A0F9DGB6"/>
<evidence type="ECO:0000256" key="1">
    <source>
        <dbReference type="SAM" id="MobiDB-lite"/>
    </source>
</evidence>
<dbReference type="Pfam" id="PF01476">
    <property type="entry name" value="LysM"/>
    <property type="match status" value="1"/>
</dbReference>
<feature type="domain" description="LysM" evidence="2">
    <location>
        <begin position="167"/>
        <end position="220"/>
    </location>
</feature>
<dbReference type="Gene3D" id="3.20.20.80">
    <property type="entry name" value="Glycosidases"/>
    <property type="match status" value="1"/>
</dbReference>
<dbReference type="InterPro" id="IPR018392">
    <property type="entry name" value="LysM"/>
</dbReference>
<dbReference type="EMBL" id="LAZR01039525">
    <property type="protein sequence ID" value="KKL16791.1"/>
    <property type="molecule type" value="Genomic_DNA"/>
</dbReference>
<reference evidence="3" key="1">
    <citation type="journal article" date="2015" name="Nature">
        <title>Complex archaea that bridge the gap between prokaryotes and eukaryotes.</title>
        <authorList>
            <person name="Spang A."/>
            <person name="Saw J.H."/>
            <person name="Jorgensen S.L."/>
            <person name="Zaremba-Niedzwiedzka K."/>
            <person name="Martijn J."/>
            <person name="Lind A.E."/>
            <person name="van Eijk R."/>
            <person name="Schleper C."/>
            <person name="Guy L."/>
            <person name="Ettema T.J."/>
        </authorList>
    </citation>
    <scope>NUCLEOTIDE SEQUENCE</scope>
</reference>
<evidence type="ECO:0000259" key="2">
    <source>
        <dbReference type="PROSITE" id="PS51782"/>
    </source>
</evidence>
<evidence type="ECO:0000313" key="3">
    <source>
        <dbReference type="EMBL" id="KKL16791.1"/>
    </source>
</evidence>